<feature type="domain" description="Transposase IS66 C-terminal" evidence="2">
    <location>
        <begin position="140"/>
        <end position="176"/>
    </location>
</feature>
<dbReference type="PANTHER" id="PTHR33678:SF1">
    <property type="entry name" value="BLL1576 PROTEIN"/>
    <property type="match status" value="1"/>
</dbReference>
<protein>
    <submittedName>
        <fullName evidence="3">Uncharacterized protein</fullName>
    </submittedName>
</protein>
<accession>X1KJA8</accession>
<dbReference type="Pfam" id="PF13817">
    <property type="entry name" value="DDE_Tnp_IS66_C"/>
    <property type="match status" value="1"/>
</dbReference>
<dbReference type="PANTHER" id="PTHR33678">
    <property type="entry name" value="BLL1576 PROTEIN"/>
    <property type="match status" value="1"/>
</dbReference>
<dbReference type="InterPro" id="IPR039552">
    <property type="entry name" value="IS66_C"/>
</dbReference>
<evidence type="ECO:0000259" key="2">
    <source>
        <dbReference type="Pfam" id="PF13817"/>
    </source>
</evidence>
<dbReference type="InterPro" id="IPR052344">
    <property type="entry name" value="Transposase-related"/>
</dbReference>
<name>X1KJA8_9ZZZZ</name>
<feature type="non-terminal residue" evidence="3">
    <location>
        <position position="1"/>
    </location>
</feature>
<dbReference type="InterPro" id="IPR004291">
    <property type="entry name" value="Transposase_IS66_central"/>
</dbReference>
<feature type="domain" description="Transposase IS66 central" evidence="1">
    <location>
        <begin position="3"/>
        <end position="133"/>
    </location>
</feature>
<dbReference type="NCBIfam" id="NF033517">
    <property type="entry name" value="transpos_IS66"/>
    <property type="match status" value="1"/>
</dbReference>
<gene>
    <name evidence="3" type="ORF">S06H3_08234</name>
</gene>
<evidence type="ECO:0000313" key="3">
    <source>
        <dbReference type="EMBL" id="GAI07132.1"/>
    </source>
</evidence>
<dbReference type="AlphaFoldDB" id="X1KJA8"/>
<proteinExistence type="predicted"/>
<reference evidence="3" key="1">
    <citation type="journal article" date="2014" name="Front. Microbiol.">
        <title>High frequency of phylogenetically diverse reductive dehalogenase-homologous genes in deep subseafloor sedimentary metagenomes.</title>
        <authorList>
            <person name="Kawai M."/>
            <person name="Futagami T."/>
            <person name="Toyoda A."/>
            <person name="Takaki Y."/>
            <person name="Nishi S."/>
            <person name="Hori S."/>
            <person name="Arai W."/>
            <person name="Tsubouchi T."/>
            <person name="Morono Y."/>
            <person name="Uchiyama I."/>
            <person name="Ito T."/>
            <person name="Fujiyama A."/>
            <person name="Inagaki F."/>
            <person name="Takami H."/>
        </authorList>
    </citation>
    <scope>NUCLEOTIDE SEQUENCE</scope>
    <source>
        <strain evidence="3">Expedition CK06-06</strain>
    </source>
</reference>
<dbReference type="EMBL" id="BARV01003447">
    <property type="protein sequence ID" value="GAI07132.1"/>
    <property type="molecule type" value="Genomic_DNA"/>
</dbReference>
<dbReference type="Pfam" id="PF03050">
    <property type="entry name" value="DDE_Tnp_IS66"/>
    <property type="match status" value="1"/>
</dbReference>
<evidence type="ECO:0000259" key="1">
    <source>
        <dbReference type="Pfam" id="PF03050"/>
    </source>
</evidence>
<sequence>DSMAHARRKFFDLHAANKSQLAEQALHSIGGLYEVERHAKEMSDEDRWRLRQETAVPIAEKLYEWMLAQRELVPEGSATAKALDYSLKRWVALTRYLEDGAVPIDNNQIENLIRPWALGRSNWLFAGSLRSGKRAAAIMSLIQSARMNGHDPYAYLKDVLMRLPTQRASEITQLLPQHWVLA</sequence>
<comment type="caution">
    <text evidence="3">The sequence shown here is derived from an EMBL/GenBank/DDBJ whole genome shotgun (WGS) entry which is preliminary data.</text>
</comment>
<organism evidence="3">
    <name type="scientific">marine sediment metagenome</name>
    <dbReference type="NCBI Taxonomy" id="412755"/>
    <lineage>
        <taxon>unclassified sequences</taxon>
        <taxon>metagenomes</taxon>
        <taxon>ecological metagenomes</taxon>
    </lineage>
</organism>